<organism evidence="1 2">
    <name type="scientific">Candidatus Butyricicoccus avistercoris</name>
    <dbReference type="NCBI Taxonomy" id="2838518"/>
    <lineage>
        <taxon>Bacteria</taxon>
        <taxon>Bacillati</taxon>
        <taxon>Bacillota</taxon>
        <taxon>Clostridia</taxon>
        <taxon>Eubacteriales</taxon>
        <taxon>Butyricicoccaceae</taxon>
        <taxon>Butyricicoccus</taxon>
    </lineage>
</organism>
<evidence type="ECO:0000313" key="2">
    <source>
        <dbReference type="Proteomes" id="UP000886808"/>
    </source>
</evidence>
<sequence length="158" mass="17139">MAHKIRVSFLGEGEILPAIVHAVLKDCVIPPENIFLSDKDTAVKEQNLKQNVVFCPDDMDVVVKGEIVVVTAPTKLELGSALAPISGCTRGRIVIAICPDITCDYVLERVSGGTTVLAVKPVLDDSKKPVATLEFSEQFPPYMRTPCMDIVASLFEIL</sequence>
<reference evidence="1" key="2">
    <citation type="submission" date="2021-04" db="EMBL/GenBank/DDBJ databases">
        <authorList>
            <person name="Gilroy R."/>
        </authorList>
    </citation>
    <scope>NUCLEOTIDE SEQUENCE</scope>
    <source>
        <strain evidence="1">CHK193-4272</strain>
    </source>
</reference>
<comment type="caution">
    <text evidence="1">The sequence shown here is derived from an EMBL/GenBank/DDBJ whole genome shotgun (WGS) entry which is preliminary data.</text>
</comment>
<dbReference type="Gene3D" id="3.40.50.720">
    <property type="entry name" value="NAD(P)-binding Rossmann-like Domain"/>
    <property type="match status" value="1"/>
</dbReference>
<protein>
    <recommendedName>
        <fullName evidence="3">Pyrroline-5-carboxylate reductase catalytic N-terminal domain-containing protein</fullName>
    </recommendedName>
</protein>
<accession>A0A9D1TH31</accession>
<dbReference type="AlphaFoldDB" id="A0A9D1TH31"/>
<dbReference type="EMBL" id="DXIE01000008">
    <property type="protein sequence ID" value="HIV61423.1"/>
    <property type="molecule type" value="Genomic_DNA"/>
</dbReference>
<reference evidence="1" key="1">
    <citation type="journal article" date="2021" name="PeerJ">
        <title>Extensive microbial diversity within the chicken gut microbiome revealed by metagenomics and culture.</title>
        <authorList>
            <person name="Gilroy R."/>
            <person name="Ravi A."/>
            <person name="Getino M."/>
            <person name="Pursley I."/>
            <person name="Horton D.L."/>
            <person name="Alikhan N.F."/>
            <person name="Baker D."/>
            <person name="Gharbi K."/>
            <person name="Hall N."/>
            <person name="Watson M."/>
            <person name="Adriaenssens E.M."/>
            <person name="Foster-Nyarko E."/>
            <person name="Jarju S."/>
            <person name="Secka A."/>
            <person name="Antonio M."/>
            <person name="Oren A."/>
            <person name="Chaudhuri R.R."/>
            <person name="La Ragione R."/>
            <person name="Hildebrand F."/>
            <person name="Pallen M.J."/>
        </authorList>
    </citation>
    <scope>NUCLEOTIDE SEQUENCE</scope>
    <source>
        <strain evidence="1">CHK193-4272</strain>
    </source>
</reference>
<evidence type="ECO:0000313" key="1">
    <source>
        <dbReference type="EMBL" id="HIV61423.1"/>
    </source>
</evidence>
<gene>
    <name evidence="1" type="ORF">H9746_01025</name>
</gene>
<name>A0A9D1TH31_9FIRM</name>
<dbReference type="Proteomes" id="UP000886808">
    <property type="component" value="Unassembled WGS sequence"/>
</dbReference>
<proteinExistence type="predicted"/>
<evidence type="ECO:0008006" key="3">
    <source>
        <dbReference type="Google" id="ProtNLM"/>
    </source>
</evidence>